<dbReference type="InterPro" id="IPR024234">
    <property type="entry name" value="DUF3801"/>
</dbReference>
<dbReference type="Pfam" id="PF12687">
    <property type="entry name" value="DUF3801"/>
    <property type="match status" value="1"/>
</dbReference>
<gene>
    <name evidence="1" type="ORF">BHK98_02180</name>
</gene>
<name>A0A1Q9JFL4_9FIRM</name>
<dbReference type="OrthoDB" id="9811478at2"/>
<comment type="caution">
    <text evidence="1">The sequence shown here is derived from an EMBL/GenBank/DDBJ whole genome shotgun (WGS) entry which is preliminary data.</text>
</comment>
<proteinExistence type="predicted"/>
<dbReference type="AlphaFoldDB" id="A0A1Q9JFL4"/>
<sequence length="161" mass="18491">MQDEVNEKVIALYIKGAKITAEVLQRAVRRFLAEMEKDLRKQKQLPHGKQTLKQLMRQNAGVSNIEITGDNIKAFESTAKKYGIDYALKKDVSESPPRYLVFFKGRDSDVLMSAFKEFSAKKLTQEKKPSLTKALAAFKTISRQKNAERAKVKNKDRRIER</sequence>
<reference evidence="1 2" key="1">
    <citation type="journal article" date="2016" name="Appl. Environ. Microbiol.">
        <title>Function and Phylogeny of Bacterial Butyryl Coenzyme A:Acetate Transferases and Their Diversity in the Proximal Colon of Swine.</title>
        <authorList>
            <person name="Trachsel J."/>
            <person name="Bayles D.O."/>
            <person name="Looft T."/>
            <person name="Levine U.Y."/>
            <person name="Allen H.K."/>
        </authorList>
    </citation>
    <scope>NUCLEOTIDE SEQUENCE [LARGE SCALE GENOMIC DNA]</scope>
    <source>
        <strain evidence="1 2">68-3-10</strain>
    </source>
</reference>
<accession>A0A1Q9JFL4</accession>
<dbReference type="EMBL" id="MJIE01000001">
    <property type="protein sequence ID" value="OLR54988.1"/>
    <property type="molecule type" value="Genomic_DNA"/>
</dbReference>
<organism evidence="1 2">
    <name type="scientific">Hornefia porci</name>
    <dbReference type="NCBI Taxonomy" id="2652292"/>
    <lineage>
        <taxon>Bacteria</taxon>
        <taxon>Bacillati</taxon>
        <taxon>Bacillota</taxon>
        <taxon>Clostridia</taxon>
        <taxon>Peptostreptococcales</taxon>
        <taxon>Anaerovoracaceae</taxon>
        <taxon>Hornefia</taxon>
    </lineage>
</organism>
<dbReference type="Proteomes" id="UP000187404">
    <property type="component" value="Unassembled WGS sequence"/>
</dbReference>
<dbReference type="STRING" id="1261640.BHK98_02180"/>
<keyword evidence="2" id="KW-1185">Reference proteome</keyword>
<dbReference type="RefSeq" id="WP_075711996.1">
    <property type="nucleotide sequence ID" value="NZ_MJIE01000001.1"/>
</dbReference>
<protein>
    <submittedName>
        <fullName evidence="1">Conjugal transfer protein</fullName>
    </submittedName>
</protein>
<evidence type="ECO:0000313" key="2">
    <source>
        <dbReference type="Proteomes" id="UP000187404"/>
    </source>
</evidence>
<evidence type="ECO:0000313" key="1">
    <source>
        <dbReference type="EMBL" id="OLR54988.1"/>
    </source>
</evidence>